<feature type="region of interest" description="Disordered" evidence="1">
    <location>
        <begin position="1"/>
        <end position="25"/>
    </location>
</feature>
<evidence type="ECO:0000313" key="2">
    <source>
        <dbReference type="EMBL" id="WFC99449.1"/>
    </source>
</evidence>
<sequence length="615" mass="68358">MSGIHDENRLPLTPAVKHDSSKRNLSPARITRTYTKKQRRIPLAPIHNADPLTQQFDSLSVQPKGKTSFEFTRFFRWMPSRALDSKPKQQRRPSTRATSSFGRVSPKLAVRQLGACSAAQLPVIIVKQVRAALATEGNDYIHAFLTQNGYRVLLDRLDEIFVMEWREEQHDDQLLDELIRCLVALATHPLGQKAVAEYAPRPMEALASLLFSSKRPAEYTTRARIVQFWLHCIPLDCSLPKADQNPLCAQLLKTDQPRGVPLVLNLLYAKPAENNQVPFLPRKQRPLKPYMKELQTITTEFFWIFCHEENVIQSYSKIDIQAATRPRVPSGMTGSVESEAIHYATVHLRLIVSLLDHMRTLHDAAHQLCTQLKDAGLNDVLDTLRKASTQYYPTLHVELARLQDQIRSASEPNSMFQPDHSETQARRFCRGSLGSSLGSGNVSQAQSQQRETPASISPVLPNRSWQANAVESVNCISLQTPRSANIAFPFSAESSISPVVSTSNTSMASSDRLDTVNTPDAVHTPTSQLRRPMPGIGLGLGIPSVAFDTNAAVPESAASPCLAKGSRVRVTSYTSEHTPSLKSPATDQKPTETLEMPSPTIEPMLGDVAWEHISY</sequence>
<feature type="region of interest" description="Disordered" evidence="1">
    <location>
        <begin position="572"/>
        <end position="601"/>
    </location>
</feature>
<dbReference type="Proteomes" id="UP001219567">
    <property type="component" value="Chromosome 2"/>
</dbReference>
<protein>
    <submittedName>
        <fullName evidence="2">Uncharacterized protein</fullName>
    </submittedName>
</protein>
<dbReference type="EMBL" id="CP119944">
    <property type="protein sequence ID" value="WFC99449.1"/>
    <property type="molecule type" value="Genomic_DNA"/>
</dbReference>
<evidence type="ECO:0000256" key="1">
    <source>
        <dbReference type="SAM" id="MobiDB-lite"/>
    </source>
</evidence>
<feature type="compositionally biased region" description="Polar residues" evidence="1">
    <location>
        <begin position="572"/>
        <end position="588"/>
    </location>
</feature>
<name>A0AAJ6CH22_9BASI</name>
<dbReference type="InterPro" id="IPR011989">
    <property type="entry name" value="ARM-like"/>
</dbReference>
<organism evidence="2 3">
    <name type="scientific">Malassezia yamatoensis</name>
    <dbReference type="NCBI Taxonomy" id="253288"/>
    <lineage>
        <taxon>Eukaryota</taxon>
        <taxon>Fungi</taxon>
        <taxon>Dikarya</taxon>
        <taxon>Basidiomycota</taxon>
        <taxon>Ustilaginomycotina</taxon>
        <taxon>Malasseziomycetes</taxon>
        <taxon>Malasseziales</taxon>
        <taxon>Malasseziaceae</taxon>
        <taxon>Malassezia</taxon>
    </lineage>
</organism>
<feature type="compositionally biased region" description="Polar residues" evidence="1">
    <location>
        <begin position="441"/>
        <end position="455"/>
    </location>
</feature>
<feature type="region of interest" description="Disordered" evidence="1">
    <location>
        <begin position="436"/>
        <end position="459"/>
    </location>
</feature>
<dbReference type="InterPro" id="IPR016024">
    <property type="entry name" value="ARM-type_fold"/>
</dbReference>
<accession>A0AAJ6CH22</accession>
<dbReference type="SUPFAM" id="SSF48371">
    <property type="entry name" value="ARM repeat"/>
    <property type="match status" value="1"/>
</dbReference>
<keyword evidence="3" id="KW-1185">Reference proteome</keyword>
<gene>
    <name evidence="2" type="ORF">MYAM1_002193</name>
</gene>
<dbReference type="AlphaFoldDB" id="A0AAJ6CH22"/>
<reference evidence="2 3" key="1">
    <citation type="submission" date="2023-03" db="EMBL/GenBank/DDBJ databases">
        <title>Mating type loci evolution in Malassezia.</title>
        <authorList>
            <person name="Coelho M.A."/>
        </authorList>
    </citation>
    <scope>NUCLEOTIDE SEQUENCE [LARGE SCALE GENOMIC DNA]</scope>
    <source>
        <strain evidence="2 3">CBS 9725</strain>
    </source>
</reference>
<dbReference type="Gene3D" id="1.25.10.10">
    <property type="entry name" value="Leucine-rich Repeat Variant"/>
    <property type="match status" value="1"/>
</dbReference>
<evidence type="ECO:0000313" key="3">
    <source>
        <dbReference type="Proteomes" id="UP001219567"/>
    </source>
</evidence>
<proteinExistence type="predicted"/>
<feature type="region of interest" description="Disordered" evidence="1">
    <location>
        <begin position="507"/>
        <end position="533"/>
    </location>
</feature>
<feature type="region of interest" description="Disordered" evidence="1">
    <location>
        <begin position="82"/>
        <end position="101"/>
    </location>
</feature>